<gene>
    <name evidence="16" type="ORF">PACTADRAFT_51279</name>
</gene>
<feature type="compositionally biased region" description="Basic residues" evidence="14">
    <location>
        <begin position="274"/>
        <end position="306"/>
    </location>
</feature>
<keyword evidence="8" id="KW-0460">Magnesium</keyword>
<keyword evidence="7 13" id="KW-0067">ATP-binding</keyword>
<accession>A0A1E4TRQ6</accession>
<keyword evidence="17" id="KW-1185">Reference proteome</keyword>
<dbReference type="FunFam" id="3.40.50.300:FF:000199">
    <property type="entry name" value="Origin recognition complex subunit 1"/>
    <property type="match status" value="1"/>
</dbReference>
<dbReference type="OrthoDB" id="1926878at2759"/>
<feature type="domain" description="BAH" evidence="15">
    <location>
        <begin position="47"/>
        <end position="170"/>
    </location>
</feature>
<dbReference type="STRING" id="669874.A0A1E4TRQ6"/>
<evidence type="ECO:0000256" key="12">
    <source>
        <dbReference type="ARBA" id="ARBA00062293"/>
    </source>
</evidence>
<dbReference type="InterPro" id="IPR001025">
    <property type="entry name" value="BAH_dom"/>
</dbReference>
<dbReference type="InterPro" id="IPR048867">
    <property type="entry name" value="WHD_ORC1"/>
</dbReference>
<evidence type="ECO:0000256" key="4">
    <source>
        <dbReference type="ARBA" id="ARBA00022705"/>
    </source>
</evidence>
<keyword evidence="10 13" id="KW-0539">Nucleus</keyword>
<keyword evidence="5" id="KW-0479">Metal-binding</keyword>
<dbReference type="FunFam" id="1.10.8.60:FF:000274">
    <property type="entry name" value="Origin recognition complex subunit 1"/>
    <property type="match status" value="1"/>
</dbReference>
<dbReference type="Pfam" id="PF17872">
    <property type="entry name" value="AAA_lid_10"/>
    <property type="match status" value="1"/>
</dbReference>
<evidence type="ECO:0000256" key="8">
    <source>
        <dbReference type="ARBA" id="ARBA00022842"/>
    </source>
</evidence>
<dbReference type="InterPro" id="IPR003593">
    <property type="entry name" value="AAA+_ATPase"/>
</dbReference>
<organism evidence="16 17">
    <name type="scientific">Pachysolen tannophilus NRRL Y-2460</name>
    <dbReference type="NCBI Taxonomy" id="669874"/>
    <lineage>
        <taxon>Eukaryota</taxon>
        <taxon>Fungi</taxon>
        <taxon>Dikarya</taxon>
        <taxon>Ascomycota</taxon>
        <taxon>Saccharomycotina</taxon>
        <taxon>Pichiomycetes</taxon>
        <taxon>Pachysolenaceae</taxon>
        <taxon>Pachysolen</taxon>
    </lineage>
</organism>
<evidence type="ECO:0000256" key="7">
    <source>
        <dbReference type="ARBA" id="ARBA00022840"/>
    </source>
</evidence>
<evidence type="ECO:0000256" key="9">
    <source>
        <dbReference type="ARBA" id="ARBA00023125"/>
    </source>
</evidence>
<dbReference type="GO" id="GO:0033314">
    <property type="term" value="P:mitotic DNA replication checkpoint signaling"/>
    <property type="evidence" value="ECO:0007669"/>
    <property type="project" value="TreeGrafter"/>
</dbReference>
<comment type="function">
    <text evidence="11">Component of the origin recognition complex (ORC) that binds origins of replication. It has a role in both chromosomal replication and mating type transcriptional silencing. Binds to the ARS consensus sequence (ACS) of origins of replication in an ATP-dependent manner.</text>
</comment>
<comment type="subcellular location">
    <subcellularLocation>
        <location evidence="1 13">Nucleus</location>
    </subcellularLocation>
</comment>
<dbReference type="Gene3D" id="1.10.8.60">
    <property type="match status" value="1"/>
</dbReference>
<evidence type="ECO:0000256" key="2">
    <source>
        <dbReference type="ARBA" id="ARBA00008398"/>
    </source>
</evidence>
<dbReference type="GO" id="GO:0046872">
    <property type="term" value="F:metal ion binding"/>
    <property type="evidence" value="ECO:0007669"/>
    <property type="project" value="UniProtKB-KW"/>
</dbReference>
<dbReference type="SMART" id="SM00382">
    <property type="entry name" value="AAA"/>
    <property type="match status" value="1"/>
</dbReference>
<dbReference type="GO" id="GO:0016887">
    <property type="term" value="F:ATP hydrolysis activity"/>
    <property type="evidence" value="ECO:0007669"/>
    <property type="project" value="InterPro"/>
</dbReference>
<keyword evidence="6 13" id="KW-0547">Nucleotide-binding</keyword>
<proteinExistence type="inferred from homology"/>
<feature type="region of interest" description="Disordered" evidence="14">
    <location>
        <begin position="205"/>
        <end position="336"/>
    </location>
</feature>
<dbReference type="InterPro" id="IPR041083">
    <property type="entry name" value="AAA_lid_10"/>
</dbReference>
<dbReference type="GO" id="GO:0006270">
    <property type="term" value="P:DNA replication initiation"/>
    <property type="evidence" value="ECO:0007669"/>
    <property type="project" value="TreeGrafter"/>
</dbReference>
<sequence>MSKSQNQFKGWQYILDAPETKEGGERRALRRNAEDVKLILKRDEDGLELKNGDCILVNQENDVPDIAYIKEIRFGTDDFLEIRIMWFIRIKDVEIEDLAKYGESKDAINGNEVFITAVQDKVYIDEIIDKCKVLSLNDFNSITIDESNMDNTFVCKRACDGPAEVFTEIIDWADLHGKSITNSDEFLQIIRAMTVAPTLKIRASSSLKQQKQKKAEPVKQKAEKGKQETGNSKIITVYQSDSENDNSENDVDDDDEEEEEEFYSGDESDLDFKKTKKIKPSTKSLTKKTRKTPWRKKNRKTPKTKRITSTTDLPSLPKRRLNLNFSSDEDDESHADDNKRLFKKAKRRLHLSTRLNSLPCRENEFKEIYTNLEEAINSEVGTCIYISGTPGTGKTATVREVVKQLANEYNDNGDENDDDDDKFDYLEINGLKLLTPASAYEVLWEKISGQRISAVNAALLLEDYFQKNGKNRKPLVILMDELDQIVTRNQAVMYNFFNWPSYSTSKLVVIAVANTMDLPERMLSNKISSRLGLTRIQFPGYNFKELTTIITHRLQNLEKLNQGKLIIRQDAIEIAARKVASVSGDARRALTICRRAVELAEWNYYNERKKAQDEEDEEEDKRVYTVQIQHIMKAVNETTNSPIAQYLNALSTVSKVFLICLLLRKKRSGLAENSMGDVIDEINNNLIRLQSNSKLNKDLKANNLDLVRLFFGKDGKDLRIQGFNFVVQELVESGILLQQNVRAERLGLLKLNISDDEVVNVFKKDDYLKGLLIF</sequence>
<dbReference type="PROSITE" id="PS51038">
    <property type="entry name" value="BAH"/>
    <property type="match status" value="1"/>
</dbReference>
<comment type="subunit">
    <text evidence="12 13">ORC is composed of six subunits.</text>
</comment>
<dbReference type="InterPro" id="IPR050311">
    <property type="entry name" value="ORC1/CDC6"/>
</dbReference>
<evidence type="ECO:0000313" key="17">
    <source>
        <dbReference type="Proteomes" id="UP000094236"/>
    </source>
</evidence>
<evidence type="ECO:0000256" key="11">
    <source>
        <dbReference type="ARBA" id="ARBA00053599"/>
    </source>
</evidence>
<dbReference type="GO" id="GO:0003688">
    <property type="term" value="F:DNA replication origin binding"/>
    <property type="evidence" value="ECO:0007669"/>
    <property type="project" value="TreeGrafter"/>
</dbReference>
<dbReference type="SMART" id="SM00439">
    <property type="entry name" value="BAH"/>
    <property type="match status" value="1"/>
</dbReference>
<evidence type="ECO:0000256" key="5">
    <source>
        <dbReference type="ARBA" id="ARBA00022723"/>
    </source>
</evidence>
<dbReference type="SUPFAM" id="SSF52540">
    <property type="entry name" value="P-loop containing nucleoside triphosphate hydrolases"/>
    <property type="match status" value="1"/>
</dbReference>
<evidence type="ECO:0000313" key="16">
    <source>
        <dbReference type="EMBL" id="ODV94443.1"/>
    </source>
</evidence>
<dbReference type="PANTHER" id="PTHR10763:SF23">
    <property type="entry name" value="ORIGIN RECOGNITION COMPLEX SUBUNIT 1"/>
    <property type="match status" value="1"/>
</dbReference>
<dbReference type="EMBL" id="KV454016">
    <property type="protein sequence ID" value="ODV94443.1"/>
    <property type="molecule type" value="Genomic_DNA"/>
</dbReference>
<evidence type="ECO:0000256" key="13">
    <source>
        <dbReference type="RuleBase" id="RU365058"/>
    </source>
</evidence>
<evidence type="ECO:0000256" key="14">
    <source>
        <dbReference type="SAM" id="MobiDB-lite"/>
    </source>
</evidence>
<feature type="compositionally biased region" description="Basic and acidic residues" evidence="14">
    <location>
        <begin position="213"/>
        <end position="227"/>
    </location>
</feature>
<reference evidence="17" key="1">
    <citation type="submission" date="2016-05" db="EMBL/GenBank/DDBJ databases">
        <title>Comparative genomics of biotechnologically important yeasts.</title>
        <authorList>
            <consortium name="DOE Joint Genome Institute"/>
            <person name="Riley R."/>
            <person name="Haridas S."/>
            <person name="Wolfe K.H."/>
            <person name="Lopes M.R."/>
            <person name="Hittinger C.T."/>
            <person name="Goker M."/>
            <person name="Salamov A."/>
            <person name="Wisecaver J."/>
            <person name="Long T.M."/>
            <person name="Aerts A.L."/>
            <person name="Barry K."/>
            <person name="Choi C."/>
            <person name="Clum A."/>
            <person name="Coughlan A.Y."/>
            <person name="Deshpande S."/>
            <person name="Douglass A.P."/>
            <person name="Hanson S.J."/>
            <person name="Klenk H.-P."/>
            <person name="Labutti K."/>
            <person name="Lapidus A."/>
            <person name="Lindquist E."/>
            <person name="Lipzen A."/>
            <person name="Meier-Kolthoff J.P."/>
            <person name="Ohm R.A."/>
            <person name="Otillar R.P."/>
            <person name="Pangilinan J."/>
            <person name="Peng Y."/>
            <person name="Rokas A."/>
            <person name="Rosa C.A."/>
            <person name="Scheuner C."/>
            <person name="Sibirny A.A."/>
            <person name="Slot J.C."/>
            <person name="Stielow J.B."/>
            <person name="Sun H."/>
            <person name="Kurtzman C.P."/>
            <person name="Blackwell M."/>
            <person name="Grigoriev I.V."/>
            <person name="Jeffries T.W."/>
        </authorList>
    </citation>
    <scope>NUCLEOTIDE SEQUENCE [LARGE SCALE GENOMIC DNA]</scope>
    <source>
        <strain evidence="17">NRRL Y-2460</strain>
    </source>
</reference>
<protein>
    <recommendedName>
        <fullName evidence="3 13">Origin recognition complex subunit 1</fullName>
    </recommendedName>
</protein>
<dbReference type="Pfam" id="PF21312">
    <property type="entry name" value="WHD_ORC1"/>
    <property type="match status" value="1"/>
</dbReference>
<comment type="similarity">
    <text evidence="2 13">Belongs to the ORC1 family.</text>
</comment>
<evidence type="ECO:0000256" key="1">
    <source>
        <dbReference type="ARBA" id="ARBA00004123"/>
    </source>
</evidence>
<dbReference type="InterPro" id="IPR027417">
    <property type="entry name" value="P-loop_NTPase"/>
</dbReference>
<evidence type="ECO:0000256" key="6">
    <source>
        <dbReference type="ARBA" id="ARBA00022741"/>
    </source>
</evidence>
<dbReference type="PANTHER" id="PTHR10763">
    <property type="entry name" value="CELL DIVISION CONTROL PROTEIN 6-RELATED"/>
    <property type="match status" value="1"/>
</dbReference>
<evidence type="ECO:0000256" key="10">
    <source>
        <dbReference type="ARBA" id="ARBA00023242"/>
    </source>
</evidence>
<dbReference type="GO" id="GO:0003682">
    <property type="term" value="F:chromatin binding"/>
    <property type="evidence" value="ECO:0007669"/>
    <property type="project" value="InterPro"/>
</dbReference>
<dbReference type="Gene3D" id="3.40.50.300">
    <property type="entry name" value="P-loop containing nucleotide triphosphate hydrolases"/>
    <property type="match status" value="1"/>
</dbReference>
<dbReference type="SUPFAM" id="SSF82061">
    <property type="entry name" value="BAH domain"/>
    <property type="match status" value="1"/>
</dbReference>
<dbReference type="InterPro" id="IPR003959">
    <property type="entry name" value="ATPase_AAA_core"/>
</dbReference>
<dbReference type="GO" id="GO:0005664">
    <property type="term" value="C:nuclear origin of replication recognition complex"/>
    <property type="evidence" value="ECO:0007669"/>
    <property type="project" value="TreeGrafter"/>
</dbReference>
<dbReference type="Proteomes" id="UP000094236">
    <property type="component" value="Unassembled WGS sequence"/>
</dbReference>
<dbReference type="GO" id="GO:0005524">
    <property type="term" value="F:ATP binding"/>
    <property type="evidence" value="ECO:0007669"/>
    <property type="project" value="UniProtKB-KW"/>
</dbReference>
<evidence type="ECO:0000259" key="15">
    <source>
        <dbReference type="PROSITE" id="PS51038"/>
    </source>
</evidence>
<comment type="function">
    <text evidence="13">Component of the origin recognition complex (ORC) that binds origins of replication. DNA-binding is ATP-dependent, however specific DNA sequences that define origins of replication have not been identified so far. ORC is required to assemble the pre-replication complex necessary to initiate DNA replication.</text>
</comment>
<dbReference type="AlphaFoldDB" id="A0A1E4TRQ6"/>
<dbReference type="InterPro" id="IPR043151">
    <property type="entry name" value="BAH_sf"/>
</dbReference>
<dbReference type="Pfam" id="PF01426">
    <property type="entry name" value="BAH"/>
    <property type="match status" value="1"/>
</dbReference>
<keyword evidence="4 13" id="KW-0235">DNA replication</keyword>
<feature type="compositionally biased region" description="Acidic residues" evidence="14">
    <location>
        <begin position="242"/>
        <end position="269"/>
    </location>
</feature>
<name>A0A1E4TRQ6_PACTA</name>
<dbReference type="Gene3D" id="2.30.30.490">
    <property type="match status" value="1"/>
</dbReference>
<keyword evidence="9 13" id="KW-0238">DNA-binding</keyword>
<feature type="compositionally biased region" description="Polar residues" evidence="14">
    <location>
        <begin position="228"/>
        <end position="239"/>
    </location>
</feature>
<dbReference type="Pfam" id="PF00004">
    <property type="entry name" value="AAA"/>
    <property type="match status" value="1"/>
</dbReference>
<evidence type="ECO:0000256" key="3">
    <source>
        <dbReference type="ARBA" id="ARBA00019081"/>
    </source>
</evidence>
<dbReference type="CDD" id="cd00009">
    <property type="entry name" value="AAA"/>
    <property type="match status" value="1"/>
</dbReference>